<dbReference type="Proteomes" id="UP000681162">
    <property type="component" value="Unassembled WGS sequence"/>
</dbReference>
<gene>
    <name evidence="7" type="primary">bdbD_2</name>
    <name evidence="7" type="ORF">J41TS12_11830</name>
</gene>
<sequence>MTRIDFTLKRIAVLLLAVVVLTACSVKREEPKAVSPDPGVTDKAGSSTGFNLDNQPYLGNPDAPVQIIEFADYKCPACKRWKDEVLTPLKADYIDGGQAVYYYIDLPFLAPDSTLAALAGETLYQQDPSYFWAYFNLMMEHQGKKDEEWANREFIIGLVADEIPQADLERFTQELDEEKYLPQIENDIRIADAHEVGGTPSVFVNGQMVEDVSYEGIKAAIDGE</sequence>
<feature type="domain" description="Thioredoxin" evidence="6">
    <location>
        <begin position="29"/>
        <end position="224"/>
    </location>
</feature>
<dbReference type="SUPFAM" id="SSF52833">
    <property type="entry name" value="Thioredoxin-like"/>
    <property type="match status" value="1"/>
</dbReference>
<keyword evidence="5" id="KW-0676">Redox-active center</keyword>
<dbReference type="InterPro" id="IPR013766">
    <property type="entry name" value="Thioredoxin_domain"/>
</dbReference>
<dbReference type="InterPro" id="IPR012336">
    <property type="entry name" value="Thioredoxin-like_fold"/>
</dbReference>
<dbReference type="PROSITE" id="PS51352">
    <property type="entry name" value="THIOREDOXIN_2"/>
    <property type="match status" value="1"/>
</dbReference>
<evidence type="ECO:0000259" key="6">
    <source>
        <dbReference type="PROSITE" id="PS51352"/>
    </source>
</evidence>
<evidence type="ECO:0000256" key="1">
    <source>
        <dbReference type="ARBA" id="ARBA00005791"/>
    </source>
</evidence>
<dbReference type="PROSITE" id="PS51257">
    <property type="entry name" value="PROKAR_LIPOPROTEIN"/>
    <property type="match status" value="1"/>
</dbReference>
<dbReference type="Pfam" id="PF13462">
    <property type="entry name" value="Thioredoxin_4"/>
    <property type="match status" value="1"/>
</dbReference>
<keyword evidence="8" id="KW-1185">Reference proteome</keyword>
<evidence type="ECO:0000313" key="8">
    <source>
        <dbReference type="Proteomes" id="UP000681162"/>
    </source>
</evidence>
<evidence type="ECO:0000256" key="5">
    <source>
        <dbReference type="ARBA" id="ARBA00023284"/>
    </source>
</evidence>
<comment type="similarity">
    <text evidence="1">Belongs to the thioredoxin family. DsbA subfamily.</text>
</comment>
<evidence type="ECO:0000256" key="2">
    <source>
        <dbReference type="ARBA" id="ARBA00022729"/>
    </source>
</evidence>
<keyword evidence="4" id="KW-1015">Disulfide bond</keyword>
<reference evidence="7 8" key="1">
    <citation type="submission" date="2021-03" db="EMBL/GenBank/DDBJ databases">
        <title>Antimicrobial resistance genes in bacteria isolated from Japanese honey, and their potential for conferring macrolide and lincosamide resistance in the American foulbrood pathogen Paenibacillus larvae.</title>
        <authorList>
            <person name="Okamoto M."/>
            <person name="Kumagai M."/>
            <person name="Kanamori H."/>
            <person name="Takamatsu D."/>
        </authorList>
    </citation>
    <scope>NUCLEOTIDE SEQUENCE [LARGE SCALE GENOMIC DNA]</scope>
    <source>
        <strain evidence="7 8">J41TS12</strain>
    </source>
</reference>
<keyword evidence="2" id="KW-0732">Signal</keyword>
<dbReference type="PANTHER" id="PTHR13887">
    <property type="entry name" value="GLUTATHIONE S-TRANSFERASE KAPPA"/>
    <property type="match status" value="1"/>
</dbReference>
<dbReference type="RefSeq" id="WP_212938653.1">
    <property type="nucleotide sequence ID" value="NZ_BORR01000003.1"/>
</dbReference>
<keyword evidence="3" id="KW-0560">Oxidoreductase</keyword>
<name>A0A919XTC9_9BACL</name>
<accession>A0A919XTC9</accession>
<organism evidence="7 8">
    <name type="scientific">Paenibacillus antibioticophila</name>
    <dbReference type="NCBI Taxonomy" id="1274374"/>
    <lineage>
        <taxon>Bacteria</taxon>
        <taxon>Bacillati</taxon>
        <taxon>Bacillota</taxon>
        <taxon>Bacilli</taxon>
        <taxon>Bacillales</taxon>
        <taxon>Paenibacillaceae</taxon>
        <taxon>Paenibacillus</taxon>
    </lineage>
</organism>
<evidence type="ECO:0000256" key="3">
    <source>
        <dbReference type="ARBA" id="ARBA00023002"/>
    </source>
</evidence>
<dbReference type="AlphaFoldDB" id="A0A919XTC9"/>
<dbReference type="GO" id="GO:0016491">
    <property type="term" value="F:oxidoreductase activity"/>
    <property type="evidence" value="ECO:0007669"/>
    <property type="project" value="UniProtKB-KW"/>
</dbReference>
<dbReference type="InterPro" id="IPR036249">
    <property type="entry name" value="Thioredoxin-like_sf"/>
</dbReference>
<dbReference type="EMBL" id="BORR01000003">
    <property type="protein sequence ID" value="GIO36322.1"/>
    <property type="molecule type" value="Genomic_DNA"/>
</dbReference>
<dbReference type="PANTHER" id="PTHR13887:SF14">
    <property type="entry name" value="DISULFIDE BOND FORMATION PROTEIN D"/>
    <property type="match status" value="1"/>
</dbReference>
<evidence type="ECO:0000256" key="4">
    <source>
        <dbReference type="ARBA" id="ARBA00023157"/>
    </source>
</evidence>
<protein>
    <submittedName>
        <fullName evidence="7">Thioredoxin</fullName>
    </submittedName>
</protein>
<evidence type="ECO:0000313" key="7">
    <source>
        <dbReference type="EMBL" id="GIO36322.1"/>
    </source>
</evidence>
<comment type="caution">
    <text evidence="7">The sequence shown here is derived from an EMBL/GenBank/DDBJ whole genome shotgun (WGS) entry which is preliminary data.</text>
</comment>
<dbReference type="Gene3D" id="3.40.30.10">
    <property type="entry name" value="Glutaredoxin"/>
    <property type="match status" value="1"/>
</dbReference>
<proteinExistence type="inferred from homology"/>